<dbReference type="SMART" id="SM00360">
    <property type="entry name" value="RRM"/>
    <property type="match status" value="2"/>
</dbReference>
<dbReference type="GO" id="GO:0003730">
    <property type="term" value="F:mRNA 3'-UTR binding"/>
    <property type="evidence" value="ECO:0007669"/>
    <property type="project" value="TreeGrafter"/>
</dbReference>
<keyword evidence="7" id="KW-0687">Ribonucleoprotein</keyword>
<gene>
    <name evidence="7" type="primary">LOC103509153</name>
</gene>
<name>A0A3Q0ISU9_DIACI</name>
<dbReference type="FunFam" id="3.30.70.330:FF:000040">
    <property type="entry name" value="Heterogeneous nuclear ribonucleoprotein A2/B1"/>
    <property type="match status" value="1"/>
</dbReference>
<dbReference type="PROSITE" id="PS50102">
    <property type="entry name" value="RRM"/>
    <property type="match status" value="2"/>
</dbReference>
<dbReference type="PANTHER" id="PTHR48026">
    <property type="entry name" value="HOMOLOGOUS TO DROSOPHILA SQD (SQUID) PROTEIN"/>
    <property type="match status" value="1"/>
</dbReference>
<dbReference type="CDD" id="cd12328">
    <property type="entry name" value="RRM2_hnRNPA_like"/>
    <property type="match status" value="1"/>
</dbReference>
<reference evidence="7" key="1">
    <citation type="submission" date="2025-08" db="UniProtKB">
        <authorList>
            <consortium name="RefSeq"/>
        </authorList>
    </citation>
    <scope>IDENTIFICATION</scope>
</reference>
<dbReference type="GO" id="GO:0000398">
    <property type="term" value="P:mRNA splicing, via spliceosome"/>
    <property type="evidence" value="ECO:0007669"/>
    <property type="project" value="TreeGrafter"/>
</dbReference>
<dbReference type="SUPFAM" id="SSF54928">
    <property type="entry name" value="RNA-binding domain, RBD"/>
    <property type="match status" value="2"/>
</dbReference>
<dbReference type="GO" id="GO:0098687">
    <property type="term" value="C:chromosomal region"/>
    <property type="evidence" value="ECO:0007669"/>
    <property type="project" value="UniProtKB-ARBA"/>
</dbReference>
<feature type="region of interest" description="Disordered" evidence="4">
    <location>
        <begin position="181"/>
        <end position="289"/>
    </location>
</feature>
<evidence type="ECO:0000256" key="2">
    <source>
        <dbReference type="ARBA" id="ARBA00022884"/>
    </source>
</evidence>
<dbReference type="InterPro" id="IPR012677">
    <property type="entry name" value="Nucleotide-bd_a/b_plait_sf"/>
</dbReference>
<dbReference type="Proteomes" id="UP000079169">
    <property type="component" value="Unplaced"/>
</dbReference>
<dbReference type="PANTHER" id="PTHR48026:SF14">
    <property type="entry name" value="HETEROGENEOUS NUCLEAR RIBONUCLEOPROTEIN A1"/>
    <property type="match status" value="1"/>
</dbReference>
<dbReference type="RefSeq" id="XP_026679351.1">
    <property type="nucleotide sequence ID" value="XM_026823550.1"/>
</dbReference>
<accession>A0A3Q0ISU9</accession>
<keyword evidence="1" id="KW-0677">Repeat</keyword>
<organism evidence="6 7">
    <name type="scientific">Diaphorina citri</name>
    <name type="common">Asian citrus psyllid</name>
    <dbReference type="NCBI Taxonomy" id="121845"/>
    <lineage>
        <taxon>Eukaryota</taxon>
        <taxon>Metazoa</taxon>
        <taxon>Ecdysozoa</taxon>
        <taxon>Arthropoda</taxon>
        <taxon>Hexapoda</taxon>
        <taxon>Insecta</taxon>
        <taxon>Pterygota</taxon>
        <taxon>Neoptera</taxon>
        <taxon>Paraneoptera</taxon>
        <taxon>Hemiptera</taxon>
        <taxon>Sternorrhyncha</taxon>
        <taxon>Psylloidea</taxon>
        <taxon>Psyllidae</taxon>
        <taxon>Diaphorininae</taxon>
        <taxon>Diaphorina</taxon>
    </lineage>
</organism>
<dbReference type="PaxDb" id="121845-A0A3Q0ISU9"/>
<keyword evidence="6" id="KW-1185">Reference proteome</keyword>
<protein>
    <submittedName>
        <fullName evidence="7">Heterogeneous nuclear ribonucleoprotein A1, A2/B1 homolog</fullName>
    </submittedName>
</protein>
<dbReference type="GeneID" id="103509153"/>
<feature type="compositionally biased region" description="Low complexity" evidence="4">
    <location>
        <begin position="207"/>
        <end position="222"/>
    </location>
</feature>
<feature type="compositionally biased region" description="Gly residues" evidence="4">
    <location>
        <begin position="240"/>
        <end position="289"/>
    </location>
</feature>
<dbReference type="InterPro" id="IPR035979">
    <property type="entry name" value="RBD_domain_sf"/>
</dbReference>
<dbReference type="Pfam" id="PF00076">
    <property type="entry name" value="RRM_1"/>
    <property type="match status" value="2"/>
</dbReference>
<dbReference type="CDD" id="cd12578">
    <property type="entry name" value="RRM1_hnRNPA_like"/>
    <property type="match status" value="1"/>
</dbReference>
<proteinExistence type="predicted"/>
<evidence type="ECO:0000256" key="3">
    <source>
        <dbReference type="PROSITE-ProRule" id="PRU00176"/>
    </source>
</evidence>
<evidence type="ECO:0000256" key="4">
    <source>
        <dbReference type="SAM" id="MobiDB-lite"/>
    </source>
</evidence>
<dbReference type="STRING" id="121845.A0A3Q0ISU9"/>
<dbReference type="InterPro" id="IPR000504">
    <property type="entry name" value="RRM_dom"/>
</dbReference>
<evidence type="ECO:0000256" key="1">
    <source>
        <dbReference type="ARBA" id="ARBA00022737"/>
    </source>
</evidence>
<evidence type="ECO:0000313" key="7">
    <source>
        <dbReference type="RefSeq" id="XP_026679351.1"/>
    </source>
</evidence>
<dbReference type="Gene3D" id="3.30.70.330">
    <property type="match status" value="2"/>
</dbReference>
<sequence length="386" mass="41821">MKPRYDDSKCTEPESLRKVFIGGLDYRTTDESLQAFFEQWGEIVDVVVMKDPITKRSRGFGFITYSEAKMVDDAMSNRPHNIDGRVVETKRAVPRDEIGKPEANATVKKMFVGGLKDQEEDDLREYFSQFGTIESVNMVTNKETGAKRGFAFIEFNDYDVVDKIVLSKNHTVAGQRVEVKKALSRSEMNAAASRGDSRGGPGGPGGRAPQWGGPQNSWNPNGPQGGWGGPNNYQSDPWGSQGGQSGGWGNQQGGGGWGNQQGGGGWGNQQGGGWGGQQGGWGGQQGGGWGGQEFAIPVGALLPTVPTLCNCKNNTLSCILCFKSNPSKSPSTGEESYSCPIPPFCHPSFFFPYPIIREVMYFAFTCCHPSFCLECLDAISCRKSVS</sequence>
<evidence type="ECO:0000259" key="5">
    <source>
        <dbReference type="PROSITE" id="PS50102"/>
    </source>
</evidence>
<feature type="domain" description="RRM" evidence="5">
    <location>
        <begin position="17"/>
        <end position="93"/>
    </location>
</feature>
<dbReference type="GO" id="GO:0071013">
    <property type="term" value="C:catalytic step 2 spliceosome"/>
    <property type="evidence" value="ECO:0007669"/>
    <property type="project" value="TreeGrafter"/>
</dbReference>
<evidence type="ECO:0000313" key="6">
    <source>
        <dbReference type="Proteomes" id="UP000079169"/>
    </source>
</evidence>
<keyword evidence="2 3" id="KW-0694">RNA-binding</keyword>
<dbReference type="KEGG" id="dci:103509153"/>
<feature type="domain" description="RRM" evidence="5">
    <location>
        <begin position="108"/>
        <end position="184"/>
    </location>
</feature>
<dbReference type="AlphaFoldDB" id="A0A3Q0ISU9"/>